<dbReference type="InterPro" id="IPR050553">
    <property type="entry name" value="Thioredoxin_ResA/DsbE_sf"/>
</dbReference>
<dbReference type="EMBL" id="CP036317">
    <property type="protein sequence ID" value="QDV15960.1"/>
    <property type="molecule type" value="Genomic_DNA"/>
</dbReference>
<evidence type="ECO:0000313" key="4">
    <source>
        <dbReference type="Proteomes" id="UP000320839"/>
    </source>
</evidence>
<dbReference type="AlphaFoldDB" id="A0A518FI69"/>
<dbReference type="InterPro" id="IPR036249">
    <property type="entry name" value="Thioredoxin-like_sf"/>
</dbReference>
<organism evidence="3 4">
    <name type="scientific">Gimesia panareensis</name>
    <dbReference type="NCBI Taxonomy" id="2527978"/>
    <lineage>
        <taxon>Bacteria</taxon>
        <taxon>Pseudomonadati</taxon>
        <taxon>Planctomycetota</taxon>
        <taxon>Planctomycetia</taxon>
        <taxon>Planctomycetales</taxon>
        <taxon>Planctomycetaceae</taxon>
        <taxon>Gimesia</taxon>
    </lineage>
</organism>
<dbReference type="PROSITE" id="PS51352">
    <property type="entry name" value="THIOREDOXIN_2"/>
    <property type="match status" value="1"/>
</dbReference>
<dbReference type="SUPFAM" id="SSF52833">
    <property type="entry name" value="Thioredoxin-like"/>
    <property type="match status" value="1"/>
</dbReference>
<dbReference type="PANTHER" id="PTHR42852:SF13">
    <property type="entry name" value="PROTEIN DIPZ"/>
    <property type="match status" value="1"/>
</dbReference>
<protein>
    <submittedName>
        <fullName evidence="3">Thiol-disulfide oxidoreductase ResA</fullName>
    </submittedName>
</protein>
<keyword evidence="1" id="KW-0732">Signal</keyword>
<dbReference type="RefSeq" id="WP_197994917.1">
    <property type="nucleotide sequence ID" value="NZ_CP036317.1"/>
</dbReference>
<evidence type="ECO:0000259" key="2">
    <source>
        <dbReference type="PROSITE" id="PS51352"/>
    </source>
</evidence>
<proteinExistence type="predicted"/>
<sequence precursor="true">MRLYLNWIMSGCLLFVSSIAVAEEKQESTEDAKPFLTIKVVDEAGKPVEGARTGMIAVVNGYDREQGAKWSFGHFEQKSDAEGIIRFHNPDKYRGMVYVRHAGRSLVAVKRTDLLGDLPSPLILTMSPACHVTWKIESSQLDQRGKEIGAVRGFSSAENMICQWCNESGSILHFYLPPGIFTLVAAGESICPVEKNIEIKAGQTELDAGTTDTAALKYKLLTGKPAPEIVDVQEWKNGPVKLSQLRGKVVVLEFWGWWCGPCVIRGIPELFQLREEYSKDDLAIVGIHVSYGEDDEVNSIGEMDEKLAQVREKVWKGKQIDFPVAFTRNRKLAFAPGGAKVAHSRMSVEYGINEFPTLIVIDRQGNVFGKLMLWKKADREKLKQLIEAK</sequence>
<reference evidence="3 4" key="1">
    <citation type="submission" date="2019-02" db="EMBL/GenBank/DDBJ databases">
        <title>Deep-cultivation of Planctomycetes and their phenomic and genomic characterization uncovers novel biology.</title>
        <authorList>
            <person name="Wiegand S."/>
            <person name="Jogler M."/>
            <person name="Boedeker C."/>
            <person name="Pinto D."/>
            <person name="Vollmers J."/>
            <person name="Rivas-Marin E."/>
            <person name="Kohn T."/>
            <person name="Peeters S.H."/>
            <person name="Heuer A."/>
            <person name="Rast P."/>
            <person name="Oberbeckmann S."/>
            <person name="Bunk B."/>
            <person name="Jeske O."/>
            <person name="Meyerdierks A."/>
            <person name="Storesund J.E."/>
            <person name="Kallscheuer N."/>
            <person name="Luecker S."/>
            <person name="Lage O.M."/>
            <person name="Pohl T."/>
            <person name="Merkel B.J."/>
            <person name="Hornburger P."/>
            <person name="Mueller R.-W."/>
            <person name="Bruemmer F."/>
            <person name="Labrenz M."/>
            <person name="Spormann A.M."/>
            <person name="Op den Camp H."/>
            <person name="Overmann J."/>
            <person name="Amann R."/>
            <person name="Jetten M.S.M."/>
            <person name="Mascher T."/>
            <person name="Medema M.H."/>
            <person name="Devos D.P."/>
            <person name="Kaster A.-K."/>
            <person name="Ovreas L."/>
            <person name="Rohde M."/>
            <person name="Galperin M.Y."/>
            <person name="Jogler C."/>
        </authorList>
    </citation>
    <scope>NUCLEOTIDE SEQUENCE [LARGE SCALE GENOMIC DNA]</scope>
    <source>
        <strain evidence="3 4">Pan153</strain>
    </source>
</reference>
<dbReference type="CDD" id="cd02966">
    <property type="entry name" value="TlpA_like_family"/>
    <property type="match status" value="1"/>
</dbReference>
<accession>A0A518FI69</accession>
<dbReference type="GO" id="GO:0016209">
    <property type="term" value="F:antioxidant activity"/>
    <property type="evidence" value="ECO:0007669"/>
    <property type="project" value="InterPro"/>
</dbReference>
<dbReference type="GO" id="GO:0016491">
    <property type="term" value="F:oxidoreductase activity"/>
    <property type="evidence" value="ECO:0007669"/>
    <property type="project" value="InterPro"/>
</dbReference>
<gene>
    <name evidence="3" type="primary">resA_2</name>
    <name evidence="3" type="ORF">Pan153_05790</name>
</gene>
<evidence type="ECO:0000313" key="3">
    <source>
        <dbReference type="EMBL" id="QDV15960.1"/>
    </source>
</evidence>
<feature type="domain" description="Thioredoxin" evidence="2">
    <location>
        <begin position="220"/>
        <end position="389"/>
    </location>
</feature>
<dbReference type="Pfam" id="PF00578">
    <property type="entry name" value="AhpC-TSA"/>
    <property type="match status" value="1"/>
</dbReference>
<name>A0A518FI69_9PLAN</name>
<feature type="signal peptide" evidence="1">
    <location>
        <begin position="1"/>
        <end position="22"/>
    </location>
</feature>
<dbReference type="InterPro" id="IPR013766">
    <property type="entry name" value="Thioredoxin_domain"/>
</dbReference>
<dbReference type="Gene3D" id="3.40.30.10">
    <property type="entry name" value="Glutaredoxin"/>
    <property type="match status" value="1"/>
</dbReference>
<feature type="chain" id="PRO_5022036179" evidence="1">
    <location>
        <begin position="23"/>
        <end position="389"/>
    </location>
</feature>
<dbReference type="PANTHER" id="PTHR42852">
    <property type="entry name" value="THIOL:DISULFIDE INTERCHANGE PROTEIN DSBE"/>
    <property type="match status" value="1"/>
</dbReference>
<dbReference type="InterPro" id="IPR000866">
    <property type="entry name" value="AhpC/TSA"/>
</dbReference>
<dbReference type="Proteomes" id="UP000320839">
    <property type="component" value="Chromosome"/>
</dbReference>
<evidence type="ECO:0000256" key="1">
    <source>
        <dbReference type="SAM" id="SignalP"/>
    </source>
</evidence>